<dbReference type="NCBIfam" id="NF033679">
    <property type="entry name" value="DNRLRE_dom"/>
    <property type="match status" value="1"/>
</dbReference>
<dbReference type="InterPro" id="IPR055372">
    <property type="entry name" value="CBM96"/>
</dbReference>
<evidence type="ECO:0000313" key="7">
    <source>
        <dbReference type="Proteomes" id="UP000565579"/>
    </source>
</evidence>
<feature type="region of interest" description="Disordered" evidence="4">
    <location>
        <begin position="1670"/>
        <end position="1689"/>
    </location>
</feature>
<dbReference type="Gene3D" id="2.60.40.10">
    <property type="entry name" value="Immunoglobulins"/>
    <property type="match status" value="1"/>
</dbReference>
<dbReference type="Pfam" id="PF24517">
    <property type="entry name" value="CBM96"/>
    <property type="match status" value="1"/>
</dbReference>
<dbReference type="Proteomes" id="UP000565579">
    <property type="component" value="Unassembled WGS sequence"/>
</dbReference>
<dbReference type="GO" id="GO:0005975">
    <property type="term" value="P:carbohydrate metabolic process"/>
    <property type="evidence" value="ECO:0007669"/>
    <property type="project" value="UniProtKB-ARBA"/>
</dbReference>
<reference evidence="6 7" key="1">
    <citation type="submission" date="2020-08" db="EMBL/GenBank/DDBJ databases">
        <title>Sequencing the genomes of 1000 actinobacteria strains.</title>
        <authorList>
            <person name="Klenk H.-P."/>
        </authorList>
    </citation>
    <scope>NUCLEOTIDE SEQUENCE [LARGE SCALE GENOMIC DNA]</scope>
    <source>
        <strain evidence="6 7">DSM 43768</strain>
    </source>
</reference>
<dbReference type="PANTHER" id="PTHR32305">
    <property type="match status" value="1"/>
</dbReference>
<proteinExistence type="predicted"/>
<keyword evidence="7" id="KW-1185">Reference proteome</keyword>
<accession>A0A7X0U6Y5</accession>
<dbReference type="GO" id="GO:0005576">
    <property type="term" value="C:extracellular region"/>
    <property type="evidence" value="ECO:0007669"/>
    <property type="project" value="UniProtKB-SubCell"/>
</dbReference>
<dbReference type="Gene3D" id="2.180.10.10">
    <property type="entry name" value="RHS repeat-associated core"/>
    <property type="match status" value="2"/>
</dbReference>
<dbReference type="EMBL" id="JACHMI010000001">
    <property type="protein sequence ID" value="MBB6557114.1"/>
    <property type="molecule type" value="Genomic_DNA"/>
</dbReference>
<dbReference type="InterPro" id="IPR050708">
    <property type="entry name" value="T6SS_VgrG/RHS"/>
</dbReference>
<evidence type="ECO:0000313" key="6">
    <source>
        <dbReference type="EMBL" id="MBB6557114.1"/>
    </source>
</evidence>
<protein>
    <submittedName>
        <fullName evidence="6">RHS repeat-associated protein</fullName>
    </submittedName>
</protein>
<keyword evidence="3" id="KW-0732">Signal</keyword>
<keyword evidence="2" id="KW-0964">Secreted</keyword>
<comment type="caution">
    <text evidence="6">The sequence shown here is derived from an EMBL/GenBank/DDBJ whole genome shotgun (WGS) entry which is preliminary data.</text>
</comment>
<evidence type="ECO:0000256" key="1">
    <source>
        <dbReference type="ARBA" id="ARBA00004613"/>
    </source>
</evidence>
<evidence type="ECO:0000256" key="2">
    <source>
        <dbReference type="ARBA" id="ARBA00022525"/>
    </source>
</evidence>
<evidence type="ECO:0000256" key="3">
    <source>
        <dbReference type="ARBA" id="ARBA00022729"/>
    </source>
</evidence>
<name>A0A7X0U6Y5_9ACTN</name>
<dbReference type="NCBIfam" id="TIGR03696">
    <property type="entry name" value="Rhs_assc_core"/>
    <property type="match status" value="1"/>
</dbReference>
<gene>
    <name evidence="6" type="ORF">HD593_011909</name>
</gene>
<feature type="compositionally biased region" description="Basic and acidic residues" evidence="4">
    <location>
        <begin position="1357"/>
        <end position="1366"/>
    </location>
</feature>
<dbReference type="InterPro" id="IPR022385">
    <property type="entry name" value="Rhs_assc_core"/>
</dbReference>
<dbReference type="InterPro" id="IPR013783">
    <property type="entry name" value="Ig-like_fold"/>
</dbReference>
<evidence type="ECO:0000259" key="5">
    <source>
        <dbReference type="Pfam" id="PF24517"/>
    </source>
</evidence>
<organism evidence="6 7">
    <name type="scientific">Nonomuraea rubra</name>
    <dbReference type="NCBI Taxonomy" id="46180"/>
    <lineage>
        <taxon>Bacteria</taxon>
        <taxon>Bacillati</taxon>
        <taxon>Actinomycetota</taxon>
        <taxon>Actinomycetes</taxon>
        <taxon>Streptosporangiales</taxon>
        <taxon>Streptosporangiaceae</taxon>
        <taxon>Nonomuraea</taxon>
    </lineage>
</organism>
<feature type="region of interest" description="Disordered" evidence="4">
    <location>
        <begin position="1357"/>
        <end position="1376"/>
    </location>
</feature>
<feature type="region of interest" description="Disordered" evidence="4">
    <location>
        <begin position="17"/>
        <end position="39"/>
    </location>
</feature>
<feature type="domain" description="Carbohydrate-binding module family 96" evidence="5">
    <location>
        <begin position="321"/>
        <end position="460"/>
    </location>
</feature>
<dbReference type="RefSeq" id="WP_185111502.1">
    <property type="nucleotide sequence ID" value="NZ_JACHMI010000001.1"/>
</dbReference>
<sequence length="2073" mass="222259">MTALLVAIPPAAEAVAPLSEAPAPSPTTKPQPVAERPDRVSAALTARLQSSRVLVTGETTESTLTYANPDGTTTVETSGEPVRTQQAGRWVPIDTSVVEQDGVIRPKAVTAQMALEFSAGGEGPFAKLTRSDGNFFALSWPSPLPKPRIEGNKVIYADVGGVRGADLVVTALATGFRHDVVLRERPSGPVKFKLPIQAKGLTFGEDEHGDLTVSDAKGKLIASAPEPVMYGTSAASQARQAAGSSTASAATGAIDTEVVTEGDRQVLVLRPDAGFLADPSTTFPVTVDPTIELTSTARRTILGPYSSTSSLSGIRVGTFDNPTNNKREFTRALLKFDTSTLVGKTVTDAKLQLTSSNSYGCVAGQNIKAQRITAAWTPSSTYWANQPATTNAGEQLAQQPGQCTSSPPEGAWTWPITDIAKAWADGAAGHGVMLRLVTEHPVMYEQPYERSFTAPTLIVTYGATPSLENLRAAPVATSGDGMVYANTTTPTLHAFTKDPDGGLLRAEFEVEHDPAAAGQGTGQVWTGAVNNVSTGTEAKLAVAADKLIDGGKYRWRARAFDGSDYSAWSAWQLLAVDATAPQPPTIDCPIQEGGWAFFGTSDYVCTLSGAGDAKGFWWGLDDPSAPTFAELTAGNTNYHLKLGKMAQGWHTLYAKSRDKAHNSSTVVTYSFGVVPGGIVSPKPDASIQKWVTLSAAAPAERTKITYQYYDRLRSGFIDIPPSDVFVPGGQTSISAWPQVRTDTTTNFAELSWNMLKTIQESGTRYVDGRWEIRACYEGGSQTQECTNPITVELARSGFNGATIDVGPGTVSLQTGDFNLTVADAEAFEVAVKRTTTSLITDSTDDDDFDGGVDQRIFGPDWLAGFPSAPSSVADFQPIGDGSTGSIDLVEADGSRMSYVRDGDAFTGIGPAADGSRILVNLNNEQLTVTERNGSKTIYTRLQDRWVVARVEGPSAESTVYYFRDYQGRVVRLLTPTADGISCETMQPGCRALELSYATETTATGIASGWGSYKDQVKSVSLVAFDPETGAMKTTVLATYLYDSTGHLRQTTDPRTNLSTVYYYTGEGRVSQVTPPGLAPWRFEYDTAGRLAHVQRENGEIDPTWSMAYDIPIGGASAPNDLTLAQTSKWGQGNDLPVVGTAVFPPSHVPARGADGAYHPQAADWQHGSLTYMDDNGRGVNTAAFGAGEWQVDARRYDDKDNVIWQLTRANRAQALTPTAETDPYTASRADSAERANLLATISQYDAAGNLVASEGPAQTIALGNDQLVTARQRTTHEYDQGKPFSDLDYHLVTTSKTEPVVLDGTAAPAAGDVSTKKFEYDPIVSGDASGWTLRKPTTTITVNPDGDDIVNRIRYDAAGRETERRQPASSGRDAGSTAIYSYTAGPHPELAACGNRPAWAGWTCQVTPVAQPTTGKPLTVEHITGYNLYGAATVKTETVQDVTRTTTSEFDAAGRLTKAKIEVIPETAGGKAFPEMSYVYDPATGLQTRKEAGGEAVVVTYDSFGRPWKTTDATGNLATVTYDLDGRIATSNDGKGTTTFTYNGPDANGKAEHRGLITKVDTGGAGVFSGAYNEAGNLTKQVYPNDIVAASNYASSGTRTNLAYTMDDQVWLSFSAVPDFQGRTVSQWGPQSAQDFHYDFAGRLEQVQDTFQGECVTRVYGFDQNTNRTSLASHPADSSGQCSTSTDPTTVNHTYDEADRMADPGYAYDDFGRTTSVPAANVLGDSPLSIEYFVQDTVASVTQNGATTAYTRDPIGRIKSAITNGDGKQGTVTNHYSGLEDSPAWIGEADGTWSRNIVGLEGLGAIQNSNGAVVLQLANLHGDIVSTVSNATTSVGIDGYVESTEYGASRDTTSDSNPRYGWLGSKQRAGDVPGGLVLMGLRLYNPLTGRFLQEDPVFGGSANAYDYCNADPIGQLDLNGTYPEEQVDYDEHVVEKKYQSLWLENRDDIAINLACMAAGAPGGLACLAAFKGTEVHQYVRDQTRVSTFVQTRTQFFNPCLGSVKKCTARAYTVEYSRNRVRTERSHWVREVAYYVFRWGSRLARDTGWQLESTTITVSYTAWRETARYYGPPK</sequence>
<dbReference type="PANTHER" id="PTHR32305:SF15">
    <property type="entry name" value="PROTEIN RHSA-RELATED"/>
    <property type="match status" value="1"/>
</dbReference>
<comment type="subcellular location">
    <subcellularLocation>
        <location evidence="1">Secreted</location>
    </subcellularLocation>
</comment>
<evidence type="ECO:0000256" key="4">
    <source>
        <dbReference type="SAM" id="MobiDB-lite"/>
    </source>
</evidence>